<dbReference type="InterPro" id="IPR016186">
    <property type="entry name" value="C-type_lectin-like/link_sf"/>
</dbReference>
<dbReference type="SUPFAM" id="SSF56436">
    <property type="entry name" value="C-type lectin-like"/>
    <property type="match status" value="1"/>
</dbReference>
<feature type="compositionally biased region" description="Basic and acidic residues" evidence="2">
    <location>
        <begin position="60"/>
        <end position="70"/>
    </location>
</feature>
<feature type="non-terminal residue" evidence="4">
    <location>
        <position position="1"/>
    </location>
</feature>
<evidence type="ECO:0000256" key="2">
    <source>
        <dbReference type="SAM" id="MobiDB-lite"/>
    </source>
</evidence>
<dbReference type="AlphaFoldDB" id="A0AAV2SJ44"/>
<evidence type="ECO:0000313" key="4">
    <source>
        <dbReference type="EMBL" id="CAL4198713.1"/>
    </source>
</evidence>
<dbReference type="InterPro" id="IPR016187">
    <property type="entry name" value="CTDL_fold"/>
</dbReference>
<dbReference type="PANTHER" id="PTHR21407:SF1">
    <property type="entry name" value="RE43931P"/>
    <property type="match status" value="1"/>
</dbReference>
<reference evidence="4 5" key="1">
    <citation type="submission" date="2024-05" db="EMBL/GenBank/DDBJ databases">
        <authorList>
            <person name="Wallberg A."/>
        </authorList>
    </citation>
    <scope>NUCLEOTIDE SEQUENCE [LARGE SCALE GENOMIC DNA]</scope>
</reference>
<evidence type="ECO:0000256" key="1">
    <source>
        <dbReference type="ARBA" id="ARBA00023157"/>
    </source>
</evidence>
<evidence type="ECO:0000259" key="3">
    <source>
        <dbReference type="PROSITE" id="PS50041"/>
    </source>
</evidence>
<protein>
    <recommendedName>
        <fullName evidence="3">C-type lectin domain-containing protein</fullName>
    </recommendedName>
</protein>
<dbReference type="InterPro" id="IPR001304">
    <property type="entry name" value="C-type_lectin-like"/>
</dbReference>
<dbReference type="Gene3D" id="3.10.100.10">
    <property type="entry name" value="Mannose-Binding Protein A, subunit A"/>
    <property type="match status" value="1"/>
</dbReference>
<dbReference type="CDD" id="cd00037">
    <property type="entry name" value="CLECT"/>
    <property type="match status" value="1"/>
</dbReference>
<organism evidence="4 5">
    <name type="scientific">Meganyctiphanes norvegica</name>
    <name type="common">Northern krill</name>
    <name type="synonym">Thysanopoda norvegica</name>
    <dbReference type="NCBI Taxonomy" id="48144"/>
    <lineage>
        <taxon>Eukaryota</taxon>
        <taxon>Metazoa</taxon>
        <taxon>Ecdysozoa</taxon>
        <taxon>Arthropoda</taxon>
        <taxon>Crustacea</taxon>
        <taxon>Multicrustacea</taxon>
        <taxon>Malacostraca</taxon>
        <taxon>Eumalacostraca</taxon>
        <taxon>Eucarida</taxon>
        <taxon>Euphausiacea</taxon>
        <taxon>Euphausiidae</taxon>
        <taxon>Meganyctiphanes</taxon>
    </lineage>
</organism>
<name>A0AAV2SJ44_MEGNR</name>
<dbReference type="PROSITE" id="PS00615">
    <property type="entry name" value="C_TYPE_LECTIN_1"/>
    <property type="match status" value="1"/>
</dbReference>
<dbReference type="InterPro" id="IPR018378">
    <property type="entry name" value="C-type_lectin_CS"/>
</dbReference>
<dbReference type="Proteomes" id="UP001497623">
    <property type="component" value="Unassembled WGS sequence"/>
</dbReference>
<feature type="domain" description="C-type lectin" evidence="3">
    <location>
        <begin position="66"/>
        <end position="198"/>
    </location>
</feature>
<feature type="region of interest" description="Disordered" evidence="2">
    <location>
        <begin position="32"/>
        <end position="70"/>
    </location>
</feature>
<accession>A0AAV2SJ44</accession>
<evidence type="ECO:0000313" key="5">
    <source>
        <dbReference type="Proteomes" id="UP001497623"/>
    </source>
</evidence>
<proteinExistence type="predicted"/>
<comment type="caution">
    <text evidence="4">The sequence shown here is derived from an EMBL/GenBank/DDBJ whole genome shotgun (WGS) entry which is preliminary data.</text>
</comment>
<dbReference type="Pfam" id="PF00059">
    <property type="entry name" value="Lectin_C"/>
    <property type="match status" value="1"/>
</dbReference>
<keyword evidence="1" id="KW-1015">Disulfide bond</keyword>
<sequence>SRTNDDEIKYTQDEGCVCTIVCGHGPRPEGQSFRGGFRGFRGGPQAFRRPAPQHASNTDGGKDDTNGESEYHYSWRHDNNRKYTHGQAVSYCTRLSGSWVPISIETEAEDSFVNRVVSGDRLDYIWTGGEKSGSGFKWPTGSQISYNNWSHTGGARRPQPDNRERGGEKCLAILNNFYRDGLKWHDVACHHRKPIICERKAKAT</sequence>
<gene>
    <name evidence="4" type="ORF">MNOR_LOCUS37387</name>
</gene>
<dbReference type="SMART" id="SM00034">
    <property type="entry name" value="CLECT"/>
    <property type="match status" value="1"/>
</dbReference>
<keyword evidence="5" id="KW-1185">Reference proteome</keyword>
<dbReference type="EMBL" id="CAXKWB010074834">
    <property type="protein sequence ID" value="CAL4198713.1"/>
    <property type="molecule type" value="Genomic_DNA"/>
</dbReference>
<dbReference type="PROSITE" id="PS50041">
    <property type="entry name" value="C_TYPE_LECTIN_2"/>
    <property type="match status" value="1"/>
</dbReference>
<dbReference type="PANTHER" id="PTHR21407">
    <property type="entry name" value="RE43931P-RELATED"/>
    <property type="match status" value="1"/>
</dbReference>